<dbReference type="SUPFAM" id="SSF57850">
    <property type="entry name" value="RING/U-box"/>
    <property type="match status" value="1"/>
</dbReference>
<organism evidence="4 5">
    <name type="scientific">Thelephora terrestris</name>
    <dbReference type="NCBI Taxonomy" id="56493"/>
    <lineage>
        <taxon>Eukaryota</taxon>
        <taxon>Fungi</taxon>
        <taxon>Dikarya</taxon>
        <taxon>Basidiomycota</taxon>
        <taxon>Agaricomycotina</taxon>
        <taxon>Agaricomycetes</taxon>
        <taxon>Thelephorales</taxon>
        <taxon>Thelephoraceae</taxon>
        <taxon>Thelephora</taxon>
    </lineage>
</organism>
<sequence length="260" mass="28031">MASATTKSHQRPRPPLSPLRLGSISELPENQLAHYMDLGAETPTSIMKPSLTPPSTLVVDEWTSSGLAVNTDVPPRRRSWRSNSWSGSRSKGMTRFQRENLDTDCGICFEPAKNPRKVLCCGQCFCFGHLMDWLSSNKNCPACNTKCSPPISPSPSASVSRLPMTPPQSPSPLATPSLGSFPTPPPTATTINFEGYQLQSTVTLEFDPLPPSFSPLSSTVVGIVCGRTPVLPTSLGTAVGDFLMWSALLLFISVFIPSVH</sequence>
<protein>
    <recommendedName>
        <fullName evidence="3">RING-type domain-containing protein</fullName>
    </recommendedName>
</protein>
<keyword evidence="1" id="KW-0862">Zinc</keyword>
<keyword evidence="1" id="KW-0479">Metal-binding</keyword>
<feature type="region of interest" description="Disordered" evidence="2">
    <location>
        <begin position="1"/>
        <end position="22"/>
    </location>
</feature>
<dbReference type="InterPro" id="IPR001841">
    <property type="entry name" value="Znf_RING"/>
</dbReference>
<keyword evidence="1" id="KW-0863">Zinc-finger</keyword>
<evidence type="ECO:0000313" key="5">
    <source>
        <dbReference type="Proteomes" id="UP000736335"/>
    </source>
</evidence>
<accession>A0A9P6L3N2</accession>
<keyword evidence="5" id="KW-1185">Reference proteome</keyword>
<evidence type="ECO:0000256" key="2">
    <source>
        <dbReference type="SAM" id="MobiDB-lite"/>
    </source>
</evidence>
<feature type="region of interest" description="Disordered" evidence="2">
    <location>
        <begin position="155"/>
        <end position="180"/>
    </location>
</feature>
<name>A0A9P6L3N2_9AGAM</name>
<dbReference type="EMBL" id="WIUZ02000013">
    <property type="protein sequence ID" value="KAF9781831.1"/>
    <property type="molecule type" value="Genomic_DNA"/>
</dbReference>
<dbReference type="Gene3D" id="3.30.40.10">
    <property type="entry name" value="Zinc/RING finger domain, C3HC4 (zinc finger)"/>
    <property type="match status" value="1"/>
</dbReference>
<reference evidence="4" key="2">
    <citation type="submission" date="2020-11" db="EMBL/GenBank/DDBJ databases">
        <authorList>
            <consortium name="DOE Joint Genome Institute"/>
            <person name="Kuo A."/>
            <person name="Miyauchi S."/>
            <person name="Kiss E."/>
            <person name="Drula E."/>
            <person name="Kohler A."/>
            <person name="Sanchez-Garcia M."/>
            <person name="Andreopoulos B."/>
            <person name="Barry K.W."/>
            <person name="Bonito G."/>
            <person name="Buee M."/>
            <person name="Carver A."/>
            <person name="Chen C."/>
            <person name="Cichocki N."/>
            <person name="Clum A."/>
            <person name="Culley D."/>
            <person name="Crous P.W."/>
            <person name="Fauchery L."/>
            <person name="Girlanda M."/>
            <person name="Hayes R."/>
            <person name="Keri Z."/>
            <person name="Labutti K."/>
            <person name="Lipzen A."/>
            <person name="Lombard V."/>
            <person name="Magnuson J."/>
            <person name="Maillard F."/>
            <person name="Morin E."/>
            <person name="Murat C."/>
            <person name="Nolan M."/>
            <person name="Ohm R."/>
            <person name="Pangilinan J."/>
            <person name="Pereira M."/>
            <person name="Perotto S."/>
            <person name="Peter M."/>
            <person name="Riley R."/>
            <person name="Sitrit Y."/>
            <person name="Stielow B."/>
            <person name="Szollosi G."/>
            <person name="Zifcakova L."/>
            <person name="Stursova M."/>
            <person name="Spatafora J.W."/>
            <person name="Tedersoo L."/>
            <person name="Vaario L.-M."/>
            <person name="Yamada A."/>
            <person name="Yan M."/>
            <person name="Wang P."/>
            <person name="Xu J."/>
            <person name="Bruns T."/>
            <person name="Baldrian P."/>
            <person name="Vilgalys R."/>
            <person name="Henrissat B."/>
            <person name="Grigoriev I.V."/>
            <person name="Hibbett D."/>
            <person name="Nagy L.G."/>
            <person name="Martin F.M."/>
        </authorList>
    </citation>
    <scope>NUCLEOTIDE SEQUENCE</scope>
    <source>
        <strain evidence="4">UH-Tt-Lm1</strain>
    </source>
</reference>
<dbReference type="PROSITE" id="PS50089">
    <property type="entry name" value="ZF_RING_2"/>
    <property type="match status" value="1"/>
</dbReference>
<reference evidence="4" key="1">
    <citation type="journal article" date="2020" name="Nat. Commun.">
        <title>Large-scale genome sequencing of mycorrhizal fungi provides insights into the early evolution of symbiotic traits.</title>
        <authorList>
            <person name="Miyauchi S."/>
            <person name="Kiss E."/>
            <person name="Kuo A."/>
            <person name="Drula E."/>
            <person name="Kohler A."/>
            <person name="Sanchez-Garcia M."/>
            <person name="Morin E."/>
            <person name="Andreopoulos B."/>
            <person name="Barry K.W."/>
            <person name="Bonito G."/>
            <person name="Buee M."/>
            <person name="Carver A."/>
            <person name="Chen C."/>
            <person name="Cichocki N."/>
            <person name="Clum A."/>
            <person name="Culley D."/>
            <person name="Crous P.W."/>
            <person name="Fauchery L."/>
            <person name="Girlanda M."/>
            <person name="Hayes R.D."/>
            <person name="Keri Z."/>
            <person name="LaButti K."/>
            <person name="Lipzen A."/>
            <person name="Lombard V."/>
            <person name="Magnuson J."/>
            <person name="Maillard F."/>
            <person name="Murat C."/>
            <person name="Nolan M."/>
            <person name="Ohm R.A."/>
            <person name="Pangilinan J."/>
            <person name="Pereira M.F."/>
            <person name="Perotto S."/>
            <person name="Peter M."/>
            <person name="Pfister S."/>
            <person name="Riley R."/>
            <person name="Sitrit Y."/>
            <person name="Stielow J.B."/>
            <person name="Szollosi G."/>
            <person name="Zifcakova L."/>
            <person name="Stursova M."/>
            <person name="Spatafora J.W."/>
            <person name="Tedersoo L."/>
            <person name="Vaario L.M."/>
            <person name="Yamada A."/>
            <person name="Yan M."/>
            <person name="Wang P."/>
            <person name="Xu J."/>
            <person name="Bruns T."/>
            <person name="Baldrian P."/>
            <person name="Vilgalys R."/>
            <person name="Dunand C."/>
            <person name="Henrissat B."/>
            <person name="Grigoriev I.V."/>
            <person name="Hibbett D."/>
            <person name="Nagy L.G."/>
            <person name="Martin F.M."/>
        </authorList>
    </citation>
    <scope>NUCLEOTIDE SEQUENCE</scope>
    <source>
        <strain evidence="4">UH-Tt-Lm1</strain>
    </source>
</reference>
<evidence type="ECO:0000256" key="1">
    <source>
        <dbReference type="PROSITE-ProRule" id="PRU00175"/>
    </source>
</evidence>
<dbReference type="InterPro" id="IPR013083">
    <property type="entry name" value="Znf_RING/FYVE/PHD"/>
</dbReference>
<proteinExistence type="predicted"/>
<dbReference type="AlphaFoldDB" id="A0A9P6L3N2"/>
<evidence type="ECO:0000313" key="4">
    <source>
        <dbReference type="EMBL" id="KAF9781831.1"/>
    </source>
</evidence>
<dbReference type="Proteomes" id="UP000736335">
    <property type="component" value="Unassembled WGS sequence"/>
</dbReference>
<feature type="domain" description="RING-type" evidence="3">
    <location>
        <begin position="105"/>
        <end position="144"/>
    </location>
</feature>
<evidence type="ECO:0000259" key="3">
    <source>
        <dbReference type="PROSITE" id="PS50089"/>
    </source>
</evidence>
<gene>
    <name evidence="4" type="ORF">BJ322DRAFT_1111742</name>
</gene>
<dbReference type="GO" id="GO:0008270">
    <property type="term" value="F:zinc ion binding"/>
    <property type="evidence" value="ECO:0007669"/>
    <property type="project" value="UniProtKB-KW"/>
</dbReference>
<comment type="caution">
    <text evidence="4">The sequence shown here is derived from an EMBL/GenBank/DDBJ whole genome shotgun (WGS) entry which is preliminary data.</text>
</comment>
<dbReference type="Pfam" id="PF13639">
    <property type="entry name" value="zf-RING_2"/>
    <property type="match status" value="1"/>
</dbReference>
<feature type="compositionally biased region" description="Polar residues" evidence="2">
    <location>
        <begin position="171"/>
        <end position="180"/>
    </location>
</feature>
<dbReference type="OrthoDB" id="6270329at2759"/>